<feature type="chain" id="PRO_5002462308" description="Cytochrome C biogenesis protein transmembrane domain-containing protein" evidence="7">
    <location>
        <begin position="21"/>
        <end position="293"/>
    </location>
</feature>
<dbReference type="InterPro" id="IPR003834">
    <property type="entry name" value="Cyt_c_assmbl_TM_dom"/>
</dbReference>
<dbReference type="RefSeq" id="WP_045779608.1">
    <property type="nucleotide sequence ID" value="NZ_LAJX01000134.1"/>
</dbReference>
<keyword evidence="5 6" id="KW-0472">Membrane</keyword>
<dbReference type="Pfam" id="PF02683">
    <property type="entry name" value="DsbD_TM"/>
    <property type="match status" value="1"/>
</dbReference>
<reference evidence="9 10" key="2">
    <citation type="journal article" date="2016" name="Microb. Ecol.">
        <title>Genome Characteristics of a Novel Type I Methanotroph (Sn10-6) Isolated from a Flooded Indian Rice Field.</title>
        <authorList>
            <person name="Rahalkar M.C."/>
            <person name="Pandit P.S."/>
            <person name="Dhakephalkar P.K."/>
            <person name="Pore S."/>
            <person name="Arora P."/>
            <person name="Kapse N."/>
        </authorList>
    </citation>
    <scope>NUCLEOTIDE SEQUENCE [LARGE SCALE GENOMIC DNA]</scope>
    <source>
        <strain evidence="9 10">Sn10-6</strain>
    </source>
</reference>
<dbReference type="GO" id="GO:0045454">
    <property type="term" value="P:cell redox homeostasis"/>
    <property type="evidence" value="ECO:0007669"/>
    <property type="project" value="TreeGrafter"/>
</dbReference>
<evidence type="ECO:0000313" key="9">
    <source>
        <dbReference type="EMBL" id="KJV06105.1"/>
    </source>
</evidence>
<feature type="transmembrane region" description="Helical" evidence="6">
    <location>
        <begin position="238"/>
        <end position="260"/>
    </location>
</feature>
<dbReference type="InterPro" id="IPR036929">
    <property type="entry name" value="DsbDN_sf"/>
</dbReference>
<sequence length="293" mass="31193">MNKLVSITLLWLLLAAAALAESPKADLTLSPKNIAQWPAEYTLLLTVPADHHAYLNAGDKNIYIPVALDPDAQLAAAGLTITNVEKPTGVYDQEVAAQVLRGQSEFTLTLAPAQQAPAPTKASVPLTVRYQLCNDVTHVCYRPQTASLDLSLPAVATSPQTSSNNQSQAASTEEQSTGLMDKLLKVFENNKNNTALMFALMFLAGLLSVATPCVYPMLPITSMFILNRAGGIAEKEKLHALVYLVGIIGTYMVLGLVAGMTGGAFNAFMQSATINLAFAAFFAFFCIIVAGIL</sequence>
<proteinExistence type="predicted"/>
<keyword evidence="2 6" id="KW-0812">Transmembrane</keyword>
<evidence type="ECO:0000256" key="2">
    <source>
        <dbReference type="ARBA" id="ARBA00022692"/>
    </source>
</evidence>
<feature type="domain" description="Cytochrome C biogenesis protein transmembrane" evidence="8">
    <location>
        <begin position="196"/>
        <end position="290"/>
    </location>
</feature>
<evidence type="ECO:0000256" key="5">
    <source>
        <dbReference type="ARBA" id="ARBA00023136"/>
    </source>
</evidence>
<comment type="subcellular location">
    <subcellularLocation>
        <location evidence="1">Membrane</location>
        <topology evidence="1">Multi-pass membrane protein</topology>
    </subcellularLocation>
</comment>
<reference evidence="10" key="1">
    <citation type="submission" date="2015-03" db="EMBL/GenBank/DDBJ databases">
        <title>Draft genome sequence of a novel methanotroph (Sn10-6) isolated from flooded ricefield rhizosphere in India.</title>
        <authorList>
            <person name="Pandit P.S."/>
            <person name="Pore S.D."/>
            <person name="Arora P."/>
            <person name="Kapse N.G."/>
            <person name="Dhakephalkar P.K."/>
            <person name="Rahalkar M.C."/>
        </authorList>
    </citation>
    <scope>NUCLEOTIDE SEQUENCE [LARGE SCALE GENOMIC DNA]</scope>
    <source>
        <strain evidence="10">Sn10-6</strain>
    </source>
</reference>
<gene>
    <name evidence="9" type="ORF">VZ94_13395</name>
</gene>
<protein>
    <recommendedName>
        <fullName evidence="8">Cytochrome C biogenesis protein transmembrane domain-containing protein</fullName>
    </recommendedName>
</protein>
<dbReference type="GO" id="GO:0015035">
    <property type="term" value="F:protein-disulfide reductase activity"/>
    <property type="evidence" value="ECO:0007669"/>
    <property type="project" value="TreeGrafter"/>
</dbReference>
<dbReference type="Proteomes" id="UP000033684">
    <property type="component" value="Unassembled WGS sequence"/>
</dbReference>
<keyword evidence="3" id="KW-0201">Cytochrome c-type biogenesis</keyword>
<organism evidence="9 10">
    <name type="scientific">Methylocucumis oryzae</name>
    <dbReference type="NCBI Taxonomy" id="1632867"/>
    <lineage>
        <taxon>Bacteria</taxon>
        <taxon>Pseudomonadati</taxon>
        <taxon>Pseudomonadota</taxon>
        <taxon>Gammaproteobacteria</taxon>
        <taxon>Methylococcales</taxon>
        <taxon>Methylococcaceae</taxon>
        <taxon>Methylocucumis</taxon>
    </lineage>
</organism>
<evidence type="ECO:0000256" key="7">
    <source>
        <dbReference type="SAM" id="SignalP"/>
    </source>
</evidence>
<comment type="caution">
    <text evidence="9">The sequence shown here is derived from an EMBL/GenBank/DDBJ whole genome shotgun (WGS) entry which is preliminary data.</text>
</comment>
<dbReference type="PANTHER" id="PTHR32234">
    <property type="entry name" value="THIOL:DISULFIDE INTERCHANGE PROTEIN DSBD"/>
    <property type="match status" value="1"/>
</dbReference>
<keyword evidence="10" id="KW-1185">Reference proteome</keyword>
<dbReference type="PATRIC" id="fig|1632867.3.peg.1000"/>
<dbReference type="EMBL" id="LAJX01000134">
    <property type="protein sequence ID" value="KJV06105.1"/>
    <property type="molecule type" value="Genomic_DNA"/>
</dbReference>
<name>A0A0F3IH52_9GAMM</name>
<feature type="transmembrane region" description="Helical" evidence="6">
    <location>
        <begin position="272"/>
        <end position="292"/>
    </location>
</feature>
<dbReference type="PANTHER" id="PTHR32234:SF0">
    <property type="entry name" value="THIOL:DISULFIDE INTERCHANGE PROTEIN DSBD"/>
    <property type="match status" value="1"/>
</dbReference>
<dbReference type="AlphaFoldDB" id="A0A0F3IH52"/>
<evidence type="ECO:0000256" key="1">
    <source>
        <dbReference type="ARBA" id="ARBA00004141"/>
    </source>
</evidence>
<evidence type="ECO:0000256" key="4">
    <source>
        <dbReference type="ARBA" id="ARBA00022989"/>
    </source>
</evidence>
<evidence type="ECO:0000259" key="8">
    <source>
        <dbReference type="Pfam" id="PF02683"/>
    </source>
</evidence>
<dbReference type="GO" id="GO:0016020">
    <property type="term" value="C:membrane"/>
    <property type="evidence" value="ECO:0007669"/>
    <property type="project" value="UniProtKB-SubCell"/>
</dbReference>
<accession>A0A0F3IH52</accession>
<evidence type="ECO:0000256" key="6">
    <source>
        <dbReference type="SAM" id="Phobius"/>
    </source>
</evidence>
<evidence type="ECO:0000256" key="3">
    <source>
        <dbReference type="ARBA" id="ARBA00022748"/>
    </source>
</evidence>
<feature type="transmembrane region" description="Helical" evidence="6">
    <location>
        <begin position="195"/>
        <end position="218"/>
    </location>
</feature>
<dbReference type="Gene3D" id="2.60.40.1250">
    <property type="entry name" value="Thiol:disulfide interchange protein DsbD, N-terminal domain"/>
    <property type="match status" value="1"/>
</dbReference>
<dbReference type="GO" id="GO:0017004">
    <property type="term" value="P:cytochrome complex assembly"/>
    <property type="evidence" value="ECO:0007669"/>
    <property type="project" value="UniProtKB-KW"/>
</dbReference>
<keyword evidence="7" id="KW-0732">Signal</keyword>
<keyword evidence="4 6" id="KW-1133">Transmembrane helix</keyword>
<evidence type="ECO:0000313" key="10">
    <source>
        <dbReference type="Proteomes" id="UP000033684"/>
    </source>
</evidence>
<feature type="signal peptide" evidence="7">
    <location>
        <begin position="1"/>
        <end position="20"/>
    </location>
</feature>